<organism evidence="2 3">
    <name type="scientific">Actinomycetospora termitidis</name>
    <dbReference type="NCBI Taxonomy" id="3053470"/>
    <lineage>
        <taxon>Bacteria</taxon>
        <taxon>Bacillati</taxon>
        <taxon>Actinomycetota</taxon>
        <taxon>Actinomycetes</taxon>
        <taxon>Pseudonocardiales</taxon>
        <taxon>Pseudonocardiaceae</taxon>
        <taxon>Actinomycetospora</taxon>
    </lineage>
</organism>
<evidence type="ECO:0000313" key="2">
    <source>
        <dbReference type="EMBL" id="MDL5159401.1"/>
    </source>
</evidence>
<proteinExistence type="predicted"/>
<accession>A0ABT7MG25</accession>
<dbReference type="RefSeq" id="WP_286055993.1">
    <property type="nucleotide sequence ID" value="NZ_JASVWF010000007.1"/>
</dbReference>
<feature type="compositionally biased region" description="Low complexity" evidence="1">
    <location>
        <begin position="23"/>
        <end position="34"/>
    </location>
</feature>
<name>A0ABT7MG25_9PSEU</name>
<feature type="compositionally biased region" description="Pro residues" evidence="1">
    <location>
        <begin position="35"/>
        <end position="51"/>
    </location>
</feature>
<evidence type="ECO:0000256" key="1">
    <source>
        <dbReference type="SAM" id="MobiDB-lite"/>
    </source>
</evidence>
<feature type="region of interest" description="Disordered" evidence="1">
    <location>
        <begin position="1"/>
        <end position="79"/>
    </location>
</feature>
<evidence type="ECO:0000313" key="3">
    <source>
        <dbReference type="Proteomes" id="UP001231924"/>
    </source>
</evidence>
<feature type="compositionally biased region" description="Low complexity" evidence="1">
    <location>
        <begin position="52"/>
        <end position="61"/>
    </location>
</feature>
<keyword evidence="3" id="KW-1185">Reference proteome</keyword>
<dbReference type="EMBL" id="JASVWF010000007">
    <property type="protein sequence ID" value="MDL5159401.1"/>
    <property type="molecule type" value="Genomic_DNA"/>
</dbReference>
<protein>
    <submittedName>
        <fullName evidence="2">Uncharacterized protein</fullName>
    </submittedName>
</protein>
<reference evidence="2 3" key="1">
    <citation type="submission" date="2023-06" db="EMBL/GenBank/DDBJ databases">
        <title>Actinomycetospora Odt1-22.</title>
        <authorList>
            <person name="Supong K."/>
        </authorList>
    </citation>
    <scope>NUCLEOTIDE SEQUENCE [LARGE SCALE GENOMIC DNA]</scope>
    <source>
        <strain evidence="2 3">Odt1-22</strain>
    </source>
</reference>
<sequence>MTAPTDTTVPQDPTAPSPDGAQAVAPDAATSSPAAPDPAGAPAPEQPPAAPEPVTAPTAEQPKTEDGDEGDLPTILPDPATLTVAGIPARVRRINLRELMLLAQVVSAGLGSNLARLDFANMTDEKMIGLALIALPEAGPELTAFTRAVVEARDPAQHNELTAAVENPAIEDFLNIAGVLIVQEKDEFARLGKHLQQMVRGLQALWRTGKRGT</sequence>
<dbReference type="Proteomes" id="UP001231924">
    <property type="component" value="Unassembled WGS sequence"/>
</dbReference>
<feature type="compositionally biased region" description="Polar residues" evidence="1">
    <location>
        <begin position="1"/>
        <end position="11"/>
    </location>
</feature>
<comment type="caution">
    <text evidence="2">The sequence shown here is derived from an EMBL/GenBank/DDBJ whole genome shotgun (WGS) entry which is preliminary data.</text>
</comment>
<gene>
    <name evidence="2" type="ORF">QRT03_25770</name>
</gene>